<keyword evidence="1" id="KW-1133">Transmembrane helix</keyword>
<evidence type="ECO:0000259" key="2">
    <source>
        <dbReference type="Pfam" id="PF00892"/>
    </source>
</evidence>
<feature type="transmembrane region" description="Helical" evidence="1">
    <location>
        <begin position="236"/>
        <end position="259"/>
    </location>
</feature>
<feature type="domain" description="EamA" evidence="2">
    <location>
        <begin position="172"/>
        <end position="307"/>
    </location>
</feature>
<feature type="domain" description="EamA" evidence="2">
    <location>
        <begin position="11"/>
        <end position="150"/>
    </location>
</feature>
<feature type="transmembrane region" description="Helical" evidence="1">
    <location>
        <begin position="36"/>
        <end position="63"/>
    </location>
</feature>
<gene>
    <name evidence="3" type="ORF">C6570_17200</name>
</gene>
<reference evidence="3 4" key="1">
    <citation type="submission" date="2018-03" db="EMBL/GenBank/DDBJ databases">
        <title>Genome sequencing of Ottowia sp.</title>
        <authorList>
            <person name="Kim S.-J."/>
            <person name="Heo J."/>
            <person name="Kwon S.-W."/>
        </authorList>
    </citation>
    <scope>NUCLEOTIDE SEQUENCE [LARGE SCALE GENOMIC DNA]</scope>
    <source>
        <strain evidence="3 4">KADR8-3</strain>
    </source>
</reference>
<organism evidence="3 4">
    <name type="scientific">Ottowia oryzae</name>
    <dbReference type="NCBI Taxonomy" id="2109914"/>
    <lineage>
        <taxon>Bacteria</taxon>
        <taxon>Pseudomonadati</taxon>
        <taxon>Pseudomonadota</taxon>
        <taxon>Betaproteobacteria</taxon>
        <taxon>Burkholderiales</taxon>
        <taxon>Comamonadaceae</taxon>
        <taxon>Ottowia</taxon>
    </lineage>
</organism>
<accession>A0A2S0MK29</accession>
<dbReference type="InterPro" id="IPR037185">
    <property type="entry name" value="EmrE-like"/>
</dbReference>
<dbReference type="KEGG" id="otk:C6570_17200"/>
<dbReference type="GO" id="GO:0016020">
    <property type="term" value="C:membrane"/>
    <property type="evidence" value="ECO:0007669"/>
    <property type="project" value="InterPro"/>
</dbReference>
<dbReference type="SUPFAM" id="SSF103481">
    <property type="entry name" value="Multidrug resistance efflux transporter EmrE"/>
    <property type="match status" value="2"/>
</dbReference>
<name>A0A2S0MK29_9BURK</name>
<feature type="transmembrane region" description="Helical" evidence="1">
    <location>
        <begin position="6"/>
        <end position="24"/>
    </location>
</feature>
<dbReference type="OrthoDB" id="8794141at2"/>
<evidence type="ECO:0000313" key="3">
    <source>
        <dbReference type="EMBL" id="AVO36244.1"/>
    </source>
</evidence>
<dbReference type="Pfam" id="PF00892">
    <property type="entry name" value="EamA"/>
    <property type="match status" value="2"/>
</dbReference>
<feature type="transmembrane region" description="Helical" evidence="1">
    <location>
        <begin position="164"/>
        <end position="183"/>
    </location>
</feature>
<evidence type="ECO:0000256" key="1">
    <source>
        <dbReference type="SAM" id="Phobius"/>
    </source>
</evidence>
<keyword evidence="1" id="KW-0472">Membrane</keyword>
<protein>
    <recommendedName>
        <fullName evidence="2">EamA domain-containing protein</fullName>
    </recommendedName>
</protein>
<sequence>MTSTTLATFWWVPVTLFAALAQTGRNAAQKSLTGSLGTWAATLVRFLFGLPFALVCLLSLYLWPGGAPAPWPVFSWAYFGWIALGAAFQLGATAALLRAMQERNFAVAVTLSKTEVLQVALFSVLFLGEWPTVVMVAAMLVATAGVAVLSLPPAERRASLGHSAWWSASAGYGLLCGACFALASVGYRGAALALGVESPWLSAAWGVLLAQAMQSLSLGGWLAWRSPEGLRPIWRAWRVSLVAGSLGAIASLAWFAAYAMQNATAVRTVGMSEVLFSLLVSRGLFRERMSGTEKAGMTLVVLGIVVLCAPYL</sequence>
<dbReference type="Proteomes" id="UP000239709">
    <property type="component" value="Chromosome"/>
</dbReference>
<dbReference type="InterPro" id="IPR000620">
    <property type="entry name" value="EamA_dom"/>
</dbReference>
<dbReference type="AlphaFoldDB" id="A0A2S0MK29"/>
<keyword evidence="1" id="KW-0812">Transmembrane</keyword>
<proteinExistence type="predicted"/>
<feature type="transmembrane region" description="Helical" evidence="1">
    <location>
        <begin position="203"/>
        <end position="224"/>
    </location>
</feature>
<dbReference type="EMBL" id="CP027666">
    <property type="protein sequence ID" value="AVO36244.1"/>
    <property type="molecule type" value="Genomic_DNA"/>
</dbReference>
<feature type="transmembrane region" description="Helical" evidence="1">
    <location>
        <begin position="265"/>
        <end position="285"/>
    </location>
</feature>
<evidence type="ECO:0000313" key="4">
    <source>
        <dbReference type="Proteomes" id="UP000239709"/>
    </source>
</evidence>
<dbReference type="RefSeq" id="WP_106704786.1">
    <property type="nucleotide sequence ID" value="NZ_CP027666.1"/>
</dbReference>
<keyword evidence="4" id="KW-1185">Reference proteome</keyword>
<feature type="transmembrane region" description="Helical" evidence="1">
    <location>
        <begin position="104"/>
        <end position="127"/>
    </location>
</feature>
<feature type="transmembrane region" description="Helical" evidence="1">
    <location>
        <begin position="75"/>
        <end position="97"/>
    </location>
</feature>
<feature type="transmembrane region" description="Helical" evidence="1">
    <location>
        <begin position="133"/>
        <end position="152"/>
    </location>
</feature>